<keyword evidence="6" id="KW-1185">Reference proteome</keyword>
<dbReference type="SMART" id="SM00912">
    <property type="entry name" value="Haemagg_act"/>
    <property type="match status" value="1"/>
</dbReference>
<dbReference type="EMBL" id="CP047491">
    <property type="protein sequence ID" value="QHQ37861.1"/>
    <property type="molecule type" value="Genomic_DNA"/>
</dbReference>
<dbReference type="SUPFAM" id="SSF51126">
    <property type="entry name" value="Pectin lyase-like"/>
    <property type="match status" value="1"/>
</dbReference>
<keyword evidence="2" id="KW-0732">Signal</keyword>
<evidence type="ECO:0000256" key="1">
    <source>
        <dbReference type="SAM" id="MobiDB-lite"/>
    </source>
</evidence>
<gene>
    <name evidence="5" type="ORF">GTQ55_01855</name>
    <name evidence="4" type="ORF">HNQ53_001602</name>
</gene>
<dbReference type="RefSeq" id="WP_161857199.1">
    <property type="nucleotide sequence ID" value="NZ_JACHHR010000002.1"/>
</dbReference>
<organism evidence="4 7">
    <name type="scientific">Microbulbifer hydrolyticus</name>
    <dbReference type="NCBI Taxonomy" id="48074"/>
    <lineage>
        <taxon>Bacteria</taxon>
        <taxon>Pseudomonadati</taxon>
        <taxon>Pseudomonadota</taxon>
        <taxon>Gammaproteobacteria</taxon>
        <taxon>Cellvibrionales</taxon>
        <taxon>Microbulbiferaceae</taxon>
        <taxon>Microbulbifer</taxon>
    </lineage>
</organism>
<dbReference type="Pfam" id="PF05860">
    <property type="entry name" value="TPS"/>
    <property type="match status" value="1"/>
</dbReference>
<feature type="region of interest" description="Disordered" evidence="1">
    <location>
        <begin position="3041"/>
        <end position="3070"/>
    </location>
</feature>
<dbReference type="OrthoDB" id="218680at2"/>
<reference evidence="5 6" key="1">
    <citation type="submission" date="2020-01" db="EMBL/GenBank/DDBJ databases">
        <title>The possibility of degradation of plastic by Microbulbifer hydrolyticus IRE-31.</title>
        <authorList>
            <person name="Liu L."/>
        </authorList>
    </citation>
    <scope>NUCLEOTIDE SEQUENCE [LARGE SCALE GENOMIC DNA]</scope>
    <source>
        <strain evidence="5 6">IRE-31</strain>
    </source>
</reference>
<dbReference type="PRINTS" id="PR00313">
    <property type="entry name" value="CABNDNGRPT"/>
</dbReference>
<evidence type="ECO:0000259" key="3">
    <source>
        <dbReference type="SMART" id="SM00912"/>
    </source>
</evidence>
<dbReference type="Proteomes" id="UP000563601">
    <property type="component" value="Unassembled WGS sequence"/>
</dbReference>
<dbReference type="NCBIfam" id="TIGR01901">
    <property type="entry name" value="adhes_NPXG"/>
    <property type="match status" value="1"/>
</dbReference>
<evidence type="ECO:0000313" key="5">
    <source>
        <dbReference type="EMBL" id="QHQ37861.1"/>
    </source>
</evidence>
<dbReference type="Gene3D" id="2.160.20.10">
    <property type="entry name" value="Single-stranded right-handed beta-helix, Pectin lyase-like"/>
    <property type="match status" value="1"/>
</dbReference>
<evidence type="ECO:0000313" key="7">
    <source>
        <dbReference type="Proteomes" id="UP000563601"/>
    </source>
</evidence>
<sequence length="3070" mass="304641">MMNMKKKQLAKAITLAHLTWCGALISPVVMGAPTGWNVINGTASVSQGSPSTPNSTNVDISTDFAEISWETFDIEVGEDVDFNFNSEVADPSSGIVVNKVLQAGSSISGSLTSNGHVVLINPRGVLFNDGASVDVGALTVSTLGGTISGRDGSFSLEFDETGQIGDGDHYFSPGTIENSGTLLADRGITLIGRSIQNLTVEGGLGSARIESATIDLVAADSVTLSLDSQSGLYGVEVTSASLADELIVNGNDALISGSKVLMTAAASDAITATAVNNSGTVEAKGIDLSGGVVRLTGSGGGAINNTGTITVSADAAAAQDVAAGSILIEAAEITQSGTISASAVTDRSGGNITLAADDRLEVSGAVTAAGSGAGNSGGAVVTTVTASTGQLVLSGSQSPVNTAGQNGSADGSWEISAERLVVDEITGDPTQDCGSGCIDGALLSDALADNATVTLMASGTQNDTGISIRDRVTWSSDATLVLKSEAAVEVQDFINGQGQSELAGGNLSVEAESGFLNAGAIAVSDFDLRVGRAGSNTNSELGDLSYTGSFSVAGGSGFDSVSFSDMDGALAFSATDSSEVSLSNGALSGTLTDIDAVVAEAGDTLSGTAGGDTFTLIGAGGVQSNGINFTGIGTLDGGDGTDTLIGQSGVAWSLTELAQSEQDGVELVDVEILQASNASLTGVSNGEQIAVDADSEVTVSSLSDFRFTNLATLDVTGIANVSLDTTALGSQALFLLDTAGTVSTTENIADGIGFSGFSTVAVNVLDATALGVSPLYFRNLSGASLSTASGGGTVFSGLSTVTVASLDSDGFAADLALVTADGRVTSGAGAVEFSGVDTFRGSDGSSVSGGNSWALGSDGTVTESVTGIRFDGAWEVTTSADGSLADGGSGSAFTLDSGVVSIANSDLVFSGLASVSGVSGSSLNALSLAGDALYLTDATGTIATAEDGSGITFSSFTDVSVARLDTVSLGGGELFLRNSQGTSASTGASSGTLFSGLESVAVSVLHTNGLSPLFDISGAGSIQIQSDGTIFSQLSEVTSSSGAEIFGGPSWALDVDGNTSEAGNQVTFSGAWTVNASEGATLTGTDSVENFTVNSDGELEVGSNLIFSGLDSVLAGAGADTLSVNNFTLTLENNSVVTVDDVDLAFQGLSSVTGGGTLNGGSDWQLGGNGSATELVSDITLSGTWAVSTVNNATLTDSGTGSAFTLANGDVGIVNSGLQFSNLGSVTGVVGSSLDASALGDAALYVTDAAGTVATETDGSGIEFSNFSGISVAHLDATTLAAGELYLRNAAGSSVSTGAASGTLFSSLEQVSVNRLFTNGLAVNFDIAGVGSIQAQGGGTVFTELSEVAGSSGAEISGGGDWTLDLAGGTRESTSSILFSDLWFVDATGGSLTGTANTDIFSLDGSGDLAVGTLTFTGLASVSGGGSTDTLDATGFADGVKLENGNDSVSTAGILFGEVETVETIAVTGADAGTAFSLVGGGVTVDGSSLNFVGVESVDGGSANSALDATSLGAAPLYLLNASNSLVSTVVDGSGGITFTNFGGITVSQLDATGMGSAPLYLRNASGTQVSSTRTGGTLISGLSGVQASRLDSNGNAATLSISGAGSLATAAVTFSNVMEFSGGDASTVSGGTGWSVLAGTGVEENSSGIDFSGNWIVDAAGLSLSGSDSGDTFVLNADGSVEAEQVTLRNLTAVLGGSGQDTLNAAAYADTLNLIGTAGALDTATVVFREIEDVSATSVNAATAGTDFARVGDLIVADGLNFSGLAKVNGVSAVDTLSGANALFLRADSGGNYFADDSGVEFRNIDAFSTVSGSLTDEVGAAGYVLLGRNRISVDGIDVSGLSQVTATGSGVLDASGYADGVWLSGATGEVVTASTGGLTFSGMGSVTSALVTGSGGGESFSATGTGTLSVLGMTIDGVAEVFAGSGAAQVTAASGQDWELVAGANGAALGNTASTSGIEFTGFTTLVSQSAALLGTAGDEAFTLTGSEESGQLVGFGDMQFSGLGEVYGGGGSDSLDATGYTSIVSLTTTDGQLAAGDLVFFDFSSAQMFTLSSDDGNEHNFHVTDVGTVSVEGMTISALNNVLADESDIVASDGTVISDEGPGFETLGIQFNRVGLVSGELIAATRNNDEISISASGLVTINGREMGFFARVDGLEGEDTITGFDGQDWTISGLNSATSLGIEFVNFEHLVVDNGGLIGSVDAEVFTLLDDGRVRVGNILAEGMAYIDGGAGGVIDQLDASSFDRGLQLTGTDGLLLADGLEVRGFETAISPLLLGGSAAEVFTLGDSGLVAGGITFSGLSTVNGGGGNDRLDSDLDQDWLLGSAGNTFSHAGVEFAGIETAAGGSGAMQGGAADSEYTLGNGVLQVSAVDFEGVTSVDAGAGRDTVATEAGLVWSLDGTAATATVDGVTFRGIETVSTVDASIDTSAASGPQVFELGSAGRQVSILDILFSSVSSVVASDGNNGDTVVSAADQWQLQGSRNSIAANGVLFSGIDSVEGEAAELIGTAGADEFQLASGTNSLAAAGIAFSGVEQVSGAGGADTLVGTGSDDTFSVAANGDIRAAAMQFTGLAGVDGGAGSDVVDGAAASWTSATDPGGLVSGSALATVDSVTVVFENLERVENTGDYSGPAVADDYYLTGPDSLNMGGVEFAGLQTLAAGSGANTLYGFDADMTWRLGRDQGVVSDGQSSLAFSGFDTIIAGGGADQFELGDAVLASLDTGAGDDSVQLQQAQLAQLSLGADNDVLVVSTAGQSLAVAAGTGEDRLQVEVEGQRWLIDGDIAEFNSVGSLDFRGFELLADTGGGLDLSTSLAFDFYGSADPATAGIEFSTTGMTLAYDPSGDLNLVSRTANPIGGELYARNAALTLAGDLDIVSNVEVLSLFSSAGDIDASVVATEDLIIGQIDIGRGHLSLLTSTVGALYGQSIDDLHITAGSVELGRGDQRWENIGTASVPLRVDIRDSLDIVAFNFYEPIFEGGFPVVTATGEGIPSLISAQASQGLKSAVQRPTEDIAQLDPGIFDEVTPYSLGMNTLNAPEMRLTASGLKPAEEEDEEDEEREAETAPVAGE</sequence>
<evidence type="ECO:0000313" key="4">
    <source>
        <dbReference type="EMBL" id="MBB5211384.1"/>
    </source>
</evidence>
<feature type="compositionally biased region" description="Acidic residues" evidence="1">
    <location>
        <begin position="3051"/>
        <end position="3061"/>
    </location>
</feature>
<protein>
    <submittedName>
        <fullName evidence="5">Filamentous hemagglutinin N-terminal domain-containing protein</fullName>
    </submittedName>
    <submittedName>
        <fullName evidence="4">Filamentous hemagglutinin family protein</fullName>
    </submittedName>
</protein>
<name>A0A6P1T7V2_9GAMM</name>
<dbReference type="InterPro" id="IPR012334">
    <property type="entry name" value="Pectin_lyas_fold"/>
</dbReference>
<reference evidence="4 7" key="2">
    <citation type="submission" date="2020-08" db="EMBL/GenBank/DDBJ databases">
        <title>Genomic Encyclopedia of Type Strains, Phase IV (KMG-IV): sequencing the most valuable type-strain genomes for metagenomic binning, comparative biology and taxonomic classification.</title>
        <authorList>
            <person name="Goeker M."/>
        </authorList>
    </citation>
    <scope>NUCLEOTIDE SEQUENCE [LARGE SCALE GENOMIC DNA]</scope>
    <source>
        <strain evidence="4 7">DSM 11525</strain>
    </source>
</reference>
<dbReference type="Proteomes" id="UP000464675">
    <property type="component" value="Chromosome"/>
</dbReference>
<feature type="signal peptide" evidence="2">
    <location>
        <begin position="1"/>
        <end position="31"/>
    </location>
</feature>
<accession>A0A6P1T7V2</accession>
<proteinExistence type="predicted"/>
<feature type="domain" description="Filamentous haemagglutinin FhaB/tRNA nuclease CdiA-like TPS" evidence="3">
    <location>
        <begin position="29"/>
        <end position="149"/>
    </location>
</feature>
<evidence type="ECO:0000256" key="2">
    <source>
        <dbReference type="SAM" id="SignalP"/>
    </source>
</evidence>
<feature type="chain" id="PRO_5043411439" evidence="2">
    <location>
        <begin position="32"/>
        <end position="3070"/>
    </location>
</feature>
<dbReference type="EMBL" id="JACHHR010000002">
    <property type="protein sequence ID" value="MBB5211384.1"/>
    <property type="molecule type" value="Genomic_DNA"/>
</dbReference>
<dbReference type="InterPro" id="IPR011050">
    <property type="entry name" value="Pectin_lyase_fold/virulence"/>
</dbReference>
<evidence type="ECO:0000313" key="6">
    <source>
        <dbReference type="Proteomes" id="UP000464675"/>
    </source>
</evidence>
<dbReference type="InterPro" id="IPR008638">
    <property type="entry name" value="FhaB/CdiA-like_TPS"/>
</dbReference>